<feature type="region of interest" description="Disordered" evidence="4">
    <location>
        <begin position="1"/>
        <end position="26"/>
    </location>
</feature>
<dbReference type="Pfam" id="PF13280">
    <property type="entry name" value="WYL"/>
    <property type="match status" value="1"/>
</dbReference>
<dbReference type="Gene3D" id="1.10.10.10">
    <property type="entry name" value="Winged helix-like DNA-binding domain superfamily/Winged helix DNA-binding domain"/>
    <property type="match status" value="1"/>
</dbReference>
<dbReference type="Proteomes" id="UP000199398">
    <property type="component" value="Unassembled WGS sequence"/>
</dbReference>
<feature type="compositionally biased region" description="Low complexity" evidence="4">
    <location>
        <begin position="10"/>
        <end position="21"/>
    </location>
</feature>
<evidence type="ECO:0000256" key="4">
    <source>
        <dbReference type="SAM" id="MobiDB-lite"/>
    </source>
</evidence>
<accession>A0A1I5J456</accession>
<keyword evidence="9" id="KW-1185">Reference proteome</keyword>
<dbReference type="PROSITE" id="PS52050">
    <property type="entry name" value="WYL"/>
    <property type="match status" value="1"/>
</dbReference>
<dbReference type="InterPro" id="IPR036390">
    <property type="entry name" value="WH_DNA-bd_sf"/>
</dbReference>
<dbReference type="EMBL" id="FOUP01000021">
    <property type="protein sequence ID" value="SFO67595.1"/>
    <property type="molecule type" value="Genomic_DNA"/>
</dbReference>
<dbReference type="PROSITE" id="PS00894">
    <property type="entry name" value="HTH_DEOR_1"/>
    <property type="match status" value="1"/>
</dbReference>
<dbReference type="STRING" id="455193.SAMN05421805_12152"/>
<protein>
    <submittedName>
        <fullName evidence="6 7">DNA-binding transcriptional regulator YafY</fullName>
    </submittedName>
</protein>
<dbReference type="PANTHER" id="PTHR34580:SF3">
    <property type="entry name" value="PROTEIN PAFB"/>
    <property type="match status" value="1"/>
</dbReference>
<dbReference type="Pfam" id="PF25583">
    <property type="entry name" value="WCX"/>
    <property type="match status" value="1"/>
</dbReference>
<dbReference type="GO" id="GO:0003677">
    <property type="term" value="F:DNA binding"/>
    <property type="evidence" value="ECO:0007669"/>
    <property type="project" value="UniProtKB-KW"/>
</dbReference>
<dbReference type="InterPro" id="IPR036388">
    <property type="entry name" value="WH-like_DNA-bd_sf"/>
</dbReference>
<evidence type="ECO:0000259" key="5">
    <source>
        <dbReference type="PROSITE" id="PS51000"/>
    </source>
</evidence>
<evidence type="ECO:0000313" key="7">
    <source>
        <dbReference type="EMBL" id="SFO67595.1"/>
    </source>
</evidence>
<reference evidence="6 9" key="2">
    <citation type="submission" date="2018-10" db="EMBL/GenBank/DDBJ databases">
        <title>Sequencing the genomes of 1000 actinobacteria strains.</title>
        <authorList>
            <person name="Klenk H.-P."/>
        </authorList>
    </citation>
    <scope>NUCLEOTIDE SEQUENCE [LARGE SCALE GENOMIC DNA]</scope>
    <source>
        <strain evidence="6 9">DSM 45119</strain>
    </source>
</reference>
<dbReference type="Pfam" id="PF08279">
    <property type="entry name" value="HTH_11"/>
    <property type="match status" value="1"/>
</dbReference>
<gene>
    <name evidence="6" type="ORF">ATL45_0254</name>
    <name evidence="7" type="ORF">SAMN05421805_12152</name>
</gene>
<dbReference type="AlphaFoldDB" id="A0A1I5J456"/>
<evidence type="ECO:0000313" key="6">
    <source>
        <dbReference type="EMBL" id="RKT82014.1"/>
    </source>
</evidence>
<evidence type="ECO:0000256" key="1">
    <source>
        <dbReference type="ARBA" id="ARBA00023015"/>
    </source>
</evidence>
<dbReference type="InterPro" id="IPR001034">
    <property type="entry name" value="DeoR_HTH"/>
</dbReference>
<dbReference type="InterPro" id="IPR013196">
    <property type="entry name" value="HTH_11"/>
</dbReference>
<organism evidence="7 8">
    <name type="scientific">Saccharopolyspora antimicrobica</name>
    <dbReference type="NCBI Taxonomy" id="455193"/>
    <lineage>
        <taxon>Bacteria</taxon>
        <taxon>Bacillati</taxon>
        <taxon>Actinomycetota</taxon>
        <taxon>Actinomycetes</taxon>
        <taxon>Pseudonocardiales</taxon>
        <taxon>Pseudonocardiaceae</taxon>
        <taxon>Saccharopolyspora</taxon>
    </lineage>
</organism>
<keyword evidence="2 7" id="KW-0238">DNA-binding</keyword>
<name>A0A1I5J456_9PSEU</name>
<dbReference type="InterPro" id="IPR051534">
    <property type="entry name" value="CBASS_pafABC_assoc_protein"/>
</dbReference>
<dbReference type="InterPro" id="IPR057727">
    <property type="entry name" value="WCX_dom"/>
</dbReference>
<dbReference type="InterPro" id="IPR028349">
    <property type="entry name" value="PafC-like"/>
</dbReference>
<dbReference type="Proteomes" id="UP000270697">
    <property type="component" value="Unassembled WGS sequence"/>
</dbReference>
<dbReference type="PANTHER" id="PTHR34580">
    <property type="match status" value="1"/>
</dbReference>
<proteinExistence type="predicted"/>
<keyword evidence="1" id="KW-0805">Transcription regulation</keyword>
<sequence length="349" mass="37873">MQPSHEKPPNARSTRNATTTAQRGEAAQYTLPARLLRLLSLLQSRREWSGAELADRLEVTGRTVRRDVERLRELGYPVSSTTGTAGGYRLASGKNLPPLLLDDDEAVAVAAGLLTAASGSVTGIEESSIRALAKLEQVLPARLRSRVAAVSGATVPMVVRDGPQVDAATLATAAAACRDREVLSFDYVKRDGTAQPRRVEPHSLVAVVGRWYLIAFDPERDDWRTFRADRLHGLLATGRRFEPRELPAADAADYLRRSIADAPYRYTARVAVRAPAESVREHLHPLLPGRVSATGADSCAVELGEDSLSQFTRHITALATLGAEFTVEASDELREQLRAALRRGLDAVG</sequence>
<dbReference type="SUPFAM" id="SSF46785">
    <property type="entry name" value="Winged helix' DNA-binding domain"/>
    <property type="match status" value="1"/>
</dbReference>
<dbReference type="InterPro" id="IPR018356">
    <property type="entry name" value="Tscrpt_reg_HTH_DeoR_CS"/>
</dbReference>
<feature type="domain" description="HTH deoR-type" evidence="5">
    <location>
        <begin position="31"/>
        <end position="90"/>
    </location>
</feature>
<reference evidence="7 8" key="1">
    <citation type="submission" date="2016-10" db="EMBL/GenBank/DDBJ databases">
        <authorList>
            <person name="de Groot N.N."/>
        </authorList>
    </citation>
    <scope>NUCLEOTIDE SEQUENCE [LARGE SCALE GENOMIC DNA]</scope>
    <source>
        <strain evidence="7 8">CPCC 201259</strain>
    </source>
</reference>
<keyword evidence="3" id="KW-0804">Transcription</keyword>
<dbReference type="PROSITE" id="PS51000">
    <property type="entry name" value="HTH_DEOR_2"/>
    <property type="match status" value="1"/>
</dbReference>
<evidence type="ECO:0000256" key="2">
    <source>
        <dbReference type="ARBA" id="ARBA00023125"/>
    </source>
</evidence>
<dbReference type="GO" id="GO:0003700">
    <property type="term" value="F:DNA-binding transcription factor activity"/>
    <property type="evidence" value="ECO:0007669"/>
    <property type="project" value="InterPro"/>
</dbReference>
<evidence type="ECO:0000313" key="8">
    <source>
        <dbReference type="Proteomes" id="UP000199398"/>
    </source>
</evidence>
<dbReference type="PIRSF" id="PIRSF016838">
    <property type="entry name" value="PafC"/>
    <property type="match status" value="1"/>
</dbReference>
<dbReference type="EMBL" id="RBXX01000002">
    <property type="protein sequence ID" value="RKT82014.1"/>
    <property type="molecule type" value="Genomic_DNA"/>
</dbReference>
<dbReference type="InterPro" id="IPR026881">
    <property type="entry name" value="WYL_dom"/>
</dbReference>
<dbReference type="OrthoDB" id="3483912at2"/>
<evidence type="ECO:0000256" key="3">
    <source>
        <dbReference type="ARBA" id="ARBA00023163"/>
    </source>
</evidence>
<evidence type="ECO:0000313" key="9">
    <source>
        <dbReference type="Proteomes" id="UP000270697"/>
    </source>
</evidence>